<organism evidence="1">
    <name type="scientific">marine metagenome</name>
    <dbReference type="NCBI Taxonomy" id="408172"/>
    <lineage>
        <taxon>unclassified sequences</taxon>
        <taxon>metagenomes</taxon>
        <taxon>ecological metagenomes</taxon>
    </lineage>
</organism>
<dbReference type="EMBL" id="UINC01185776">
    <property type="protein sequence ID" value="SVD97649.1"/>
    <property type="molecule type" value="Genomic_DNA"/>
</dbReference>
<feature type="non-terminal residue" evidence="1">
    <location>
        <position position="1"/>
    </location>
</feature>
<name>A0A382ZQZ3_9ZZZZ</name>
<sequence>DTRGVGPESGVSAATDLCGTWHSSGQGVAHSSGRLPVGRRSICDDRTRSWAWCNWDGSWGKPETTQKRL</sequence>
<protein>
    <submittedName>
        <fullName evidence="1">Uncharacterized protein</fullName>
    </submittedName>
</protein>
<proteinExistence type="predicted"/>
<feature type="non-terminal residue" evidence="1">
    <location>
        <position position="69"/>
    </location>
</feature>
<accession>A0A382ZQZ3</accession>
<reference evidence="1" key="1">
    <citation type="submission" date="2018-05" db="EMBL/GenBank/DDBJ databases">
        <authorList>
            <person name="Lanie J.A."/>
            <person name="Ng W.-L."/>
            <person name="Kazmierczak K.M."/>
            <person name="Andrzejewski T.M."/>
            <person name="Davidsen T.M."/>
            <person name="Wayne K.J."/>
            <person name="Tettelin H."/>
            <person name="Glass J.I."/>
            <person name="Rusch D."/>
            <person name="Podicherti R."/>
            <person name="Tsui H.-C.T."/>
            <person name="Winkler M.E."/>
        </authorList>
    </citation>
    <scope>NUCLEOTIDE SEQUENCE</scope>
</reference>
<evidence type="ECO:0000313" key="1">
    <source>
        <dbReference type="EMBL" id="SVD97649.1"/>
    </source>
</evidence>
<dbReference type="AlphaFoldDB" id="A0A382ZQZ3"/>
<gene>
    <name evidence="1" type="ORF">METZ01_LOCUS450503</name>
</gene>